<accession>A0A7C4YSC9</accession>
<dbReference type="EMBL" id="DTHG01000083">
    <property type="protein sequence ID" value="HGW92188.1"/>
    <property type="molecule type" value="Genomic_DNA"/>
</dbReference>
<name>A0A7C4YSC9_UNCW3</name>
<dbReference type="InterPro" id="IPR014985">
    <property type="entry name" value="WbqC"/>
</dbReference>
<dbReference type="Pfam" id="PF08889">
    <property type="entry name" value="WbqC"/>
    <property type="match status" value="1"/>
</dbReference>
<comment type="caution">
    <text evidence="1">The sequence shown here is derived from an EMBL/GenBank/DDBJ whole genome shotgun (WGS) entry which is preliminary data.</text>
</comment>
<reference evidence="1" key="1">
    <citation type="journal article" date="2020" name="mSystems">
        <title>Genome- and Community-Level Interaction Insights into Carbon Utilization and Element Cycling Functions of Hydrothermarchaeota in Hydrothermal Sediment.</title>
        <authorList>
            <person name="Zhou Z."/>
            <person name="Liu Y."/>
            <person name="Xu W."/>
            <person name="Pan J."/>
            <person name="Luo Z.H."/>
            <person name="Li M."/>
        </authorList>
    </citation>
    <scope>NUCLEOTIDE SEQUENCE [LARGE SCALE GENOMIC DNA]</scope>
    <source>
        <strain evidence="1">SpSt-780</strain>
    </source>
</reference>
<dbReference type="AlphaFoldDB" id="A0A7C4YSC9"/>
<organism evidence="1">
    <name type="scientific">candidate division WOR-3 bacterium</name>
    <dbReference type="NCBI Taxonomy" id="2052148"/>
    <lineage>
        <taxon>Bacteria</taxon>
        <taxon>Bacteria division WOR-3</taxon>
    </lineage>
</organism>
<proteinExistence type="predicted"/>
<sequence>MIKIGIHQPNFLPHTGFFKKLFLSDIFVILDDVQFSRRSFTQRTLIKYDNFAGWLTIPVLKKGRYYQLIKDTEIDNEREWMKMHLKTFYHFYRKARYFFEIYDILKEIYSKKERFLIDFNIRGIYRIKDYLGIDKKIVFSSEINVKGTKTDRIIQILKRLDGNVYVSGEGGKKYLDMDKMNENGFKVIFYERVKEYRQLGLGFIPGLSIIDLLFNEGKMGIEWIRG</sequence>
<protein>
    <recommendedName>
        <fullName evidence="2">WbqC family protein</fullName>
    </recommendedName>
</protein>
<gene>
    <name evidence="1" type="ORF">ENV67_06590</name>
</gene>
<evidence type="ECO:0008006" key="2">
    <source>
        <dbReference type="Google" id="ProtNLM"/>
    </source>
</evidence>
<evidence type="ECO:0000313" key="1">
    <source>
        <dbReference type="EMBL" id="HGW92188.1"/>
    </source>
</evidence>